<reference evidence="9 10" key="1">
    <citation type="submission" date="2024-11" db="EMBL/GenBank/DDBJ databases">
        <title>A near-complete genome assembly of Cinchona calisaya.</title>
        <authorList>
            <person name="Lian D.C."/>
            <person name="Zhao X.W."/>
            <person name="Wei L."/>
        </authorList>
    </citation>
    <scope>NUCLEOTIDE SEQUENCE [LARGE SCALE GENOMIC DNA]</scope>
    <source>
        <tissue evidence="9">Nenye</tissue>
    </source>
</reference>
<comment type="subcellular location">
    <subcellularLocation>
        <location evidence="1 6">Cytoplasm</location>
    </subcellularLocation>
</comment>
<dbReference type="FunFam" id="3.40.50.10490:FF:000017">
    <property type="entry name" value="40S ribosomal protein SA"/>
    <property type="match status" value="1"/>
</dbReference>
<evidence type="ECO:0000256" key="3">
    <source>
        <dbReference type="ARBA" id="ARBA00022490"/>
    </source>
</evidence>
<comment type="caution">
    <text evidence="9">The sequence shown here is derived from an EMBL/GenBank/DDBJ whole genome shotgun (WGS) entry which is preliminary data.</text>
</comment>
<evidence type="ECO:0000313" key="9">
    <source>
        <dbReference type="EMBL" id="KAL3528958.1"/>
    </source>
</evidence>
<evidence type="ECO:0000256" key="7">
    <source>
        <dbReference type="RuleBase" id="RU003631"/>
    </source>
</evidence>
<dbReference type="GO" id="GO:0022627">
    <property type="term" value="C:cytosolic small ribosomal subunit"/>
    <property type="evidence" value="ECO:0007669"/>
    <property type="project" value="UniProtKB-UniRule"/>
</dbReference>
<keyword evidence="10" id="KW-1185">Reference proteome</keyword>
<keyword evidence="3 6" id="KW-0963">Cytoplasm</keyword>
<dbReference type="InterPro" id="IPR005707">
    <property type="entry name" value="Ribosomal_uS2_euk/arc"/>
</dbReference>
<dbReference type="SUPFAM" id="SSF52313">
    <property type="entry name" value="Ribosomal protein S2"/>
    <property type="match status" value="1"/>
</dbReference>
<comment type="similarity">
    <text evidence="2 6 7">Belongs to the universal ribosomal protein uS2 family.</text>
</comment>
<gene>
    <name evidence="9" type="ORF">ACH5RR_008280</name>
</gene>
<evidence type="ECO:0000256" key="2">
    <source>
        <dbReference type="ARBA" id="ARBA00006242"/>
    </source>
</evidence>
<dbReference type="CDD" id="cd01425">
    <property type="entry name" value="RPS2"/>
    <property type="match status" value="1"/>
</dbReference>
<evidence type="ECO:0000256" key="8">
    <source>
        <dbReference type="SAM" id="MobiDB-lite"/>
    </source>
</evidence>
<dbReference type="PANTHER" id="PTHR11489">
    <property type="entry name" value="40S RIBOSOMAL PROTEIN SA"/>
    <property type="match status" value="1"/>
</dbReference>
<dbReference type="AlphaFoldDB" id="A0ABD3ABL7"/>
<organism evidence="9 10">
    <name type="scientific">Cinchona calisaya</name>
    <dbReference type="NCBI Taxonomy" id="153742"/>
    <lineage>
        <taxon>Eukaryota</taxon>
        <taxon>Viridiplantae</taxon>
        <taxon>Streptophyta</taxon>
        <taxon>Embryophyta</taxon>
        <taxon>Tracheophyta</taxon>
        <taxon>Spermatophyta</taxon>
        <taxon>Magnoliopsida</taxon>
        <taxon>eudicotyledons</taxon>
        <taxon>Gunneridae</taxon>
        <taxon>Pentapetalae</taxon>
        <taxon>asterids</taxon>
        <taxon>lamiids</taxon>
        <taxon>Gentianales</taxon>
        <taxon>Rubiaceae</taxon>
        <taxon>Cinchonoideae</taxon>
        <taxon>Cinchoneae</taxon>
        <taxon>Cinchona</taxon>
    </lineage>
</organism>
<evidence type="ECO:0000313" key="10">
    <source>
        <dbReference type="Proteomes" id="UP001630127"/>
    </source>
</evidence>
<dbReference type="GO" id="GO:0006412">
    <property type="term" value="P:translation"/>
    <property type="evidence" value="ECO:0007669"/>
    <property type="project" value="UniProtKB-UniRule"/>
</dbReference>
<dbReference type="InterPro" id="IPR027498">
    <property type="entry name" value="Ribosomal_uS2_euk"/>
</dbReference>
<dbReference type="InterPro" id="IPR001865">
    <property type="entry name" value="Ribosomal_uS2"/>
</dbReference>
<keyword evidence="5 6" id="KW-0687">Ribonucleoprotein</keyword>
<evidence type="ECO:0000256" key="5">
    <source>
        <dbReference type="ARBA" id="ARBA00023274"/>
    </source>
</evidence>
<comment type="subunit">
    <text evidence="6">Component of the small ribosomal subunit. Mature ribosomes consist of a small (40S) and a large (60S) subunit. The 40S subunit contains about 33 different proteins and 1 molecule of RNA (18S). The 60S subunit contains about 49 different proteins and 3 molecules of RNA (25S, 5.8S and 5S). Interacts with ribosomal protein S21.</text>
</comment>
<dbReference type="PRINTS" id="PR00395">
    <property type="entry name" value="RIBOSOMALS2"/>
</dbReference>
<dbReference type="HAMAP" id="MF_03015">
    <property type="entry name" value="Ribosomal_S2_euk"/>
    <property type="match status" value="1"/>
</dbReference>
<evidence type="ECO:0000256" key="4">
    <source>
        <dbReference type="ARBA" id="ARBA00022980"/>
    </source>
</evidence>
<dbReference type="GO" id="GO:0000028">
    <property type="term" value="P:ribosomal small subunit assembly"/>
    <property type="evidence" value="ECO:0007669"/>
    <property type="project" value="UniProtKB-UniRule"/>
</dbReference>
<dbReference type="PROSITE" id="PS00962">
    <property type="entry name" value="RIBOSOMAL_S2_1"/>
    <property type="match status" value="1"/>
</dbReference>
<evidence type="ECO:0000256" key="1">
    <source>
        <dbReference type="ARBA" id="ARBA00004496"/>
    </source>
</evidence>
<dbReference type="Proteomes" id="UP001630127">
    <property type="component" value="Unassembled WGS sequence"/>
</dbReference>
<dbReference type="Gene3D" id="3.40.50.10490">
    <property type="entry name" value="Glucose-6-phosphate isomerase like protein, domain 1"/>
    <property type="match status" value="1"/>
</dbReference>
<dbReference type="PROSITE" id="PS00963">
    <property type="entry name" value="RIBOSOMAL_S2_2"/>
    <property type="match status" value="1"/>
</dbReference>
<dbReference type="InterPro" id="IPR018130">
    <property type="entry name" value="Ribosomal_uS2_CS"/>
</dbReference>
<feature type="region of interest" description="Disordered" evidence="8">
    <location>
        <begin position="297"/>
        <end position="328"/>
    </location>
</feature>
<proteinExistence type="inferred from homology"/>
<dbReference type="NCBIfam" id="TIGR01012">
    <property type="entry name" value="uS2_euk_arch"/>
    <property type="match status" value="1"/>
</dbReference>
<dbReference type="EMBL" id="JBJUIK010000004">
    <property type="protein sequence ID" value="KAL3528958.1"/>
    <property type="molecule type" value="Genomic_DNA"/>
</dbReference>
<dbReference type="Pfam" id="PF00318">
    <property type="entry name" value="Ribosomal_S2"/>
    <property type="match status" value="2"/>
</dbReference>
<dbReference type="InterPro" id="IPR023591">
    <property type="entry name" value="Ribosomal_uS2_flav_dom_sf"/>
</dbReference>
<evidence type="ECO:0000256" key="6">
    <source>
        <dbReference type="HAMAP-Rule" id="MF_03015"/>
    </source>
</evidence>
<dbReference type="GO" id="GO:0003735">
    <property type="term" value="F:structural constituent of ribosome"/>
    <property type="evidence" value="ECO:0007669"/>
    <property type="project" value="UniProtKB-UniRule"/>
</dbReference>
<accession>A0ABD3ABL7</accession>
<comment type="function">
    <text evidence="6">Required for the assembly and/or stability of the 40S ribosomal subunit. Required for the processing of the 20S rRNA-precursor to mature 18S rRNA in a late step of the maturation of 40S ribosomal subunits.</text>
</comment>
<keyword evidence="4 6" id="KW-0689">Ribosomal protein</keyword>
<name>A0ABD3ABL7_9GENT</name>
<protein>
    <recommendedName>
        <fullName evidence="6">Small ribosomal subunit protein uS2</fullName>
    </recommendedName>
</protein>
<sequence length="328" mass="36116">MATANTQKQLSTKEADIQMMLAAEVHLGTKNCDFQMERYVFKRRNDGIHIINLAKTWEKLQMAARAIVAIENPQDIIVQSARPYGQRAVLKFAQYTHTHAIAGRHTPGTFTNQLQTSFSEPRLLILTDPRTDHQPIMEAALSNIPTIAFCDTDSPMRYVDIGIPANNKGKHSIGCLFWLLARMVLQMRGVIPQGHKWDVMVDLFFYREPEEAKEPQEEEVPAIPEYGDYTSAALGAADSWGATANIPEGEWSMAAPPAIPAGEWSMAAPPAIPEGEWSTVTPPVVPDVPATGWAEEPVSKEGWEPTAAPSVEAPAVDVLPRPAPTGWE</sequence>